<evidence type="ECO:0000313" key="1">
    <source>
        <dbReference type="EMBL" id="KAL2828191.1"/>
    </source>
</evidence>
<accession>A0ABR4IKE0</accession>
<name>A0ABR4IKE0_9EURO</name>
<dbReference type="Proteomes" id="UP001610335">
    <property type="component" value="Unassembled WGS sequence"/>
</dbReference>
<protein>
    <submittedName>
        <fullName evidence="1">Uncharacterized protein</fullName>
    </submittedName>
</protein>
<evidence type="ECO:0000313" key="2">
    <source>
        <dbReference type="Proteomes" id="UP001610335"/>
    </source>
</evidence>
<dbReference type="EMBL" id="JBFXLS010000021">
    <property type="protein sequence ID" value="KAL2828191.1"/>
    <property type="molecule type" value="Genomic_DNA"/>
</dbReference>
<organism evidence="1 2">
    <name type="scientific">Aspergillus cavernicola</name>
    <dbReference type="NCBI Taxonomy" id="176166"/>
    <lineage>
        <taxon>Eukaryota</taxon>
        <taxon>Fungi</taxon>
        <taxon>Dikarya</taxon>
        <taxon>Ascomycota</taxon>
        <taxon>Pezizomycotina</taxon>
        <taxon>Eurotiomycetes</taxon>
        <taxon>Eurotiomycetidae</taxon>
        <taxon>Eurotiales</taxon>
        <taxon>Aspergillaceae</taxon>
        <taxon>Aspergillus</taxon>
        <taxon>Aspergillus subgen. Nidulantes</taxon>
    </lineage>
</organism>
<proteinExistence type="predicted"/>
<comment type="caution">
    <text evidence="1">The sequence shown here is derived from an EMBL/GenBank/DDBJ whole genome shotgun (WGS) entry which is preliminary data.</text>
</comment>
<gene>
    <name evidence="1" type="ORF">BDW59DRAFT_143330</name>
</gene>
<keyword evidence="2" id="KW-1185">Reference proteome</keyword>
<reference evidence="1 2" key="1">
    <citation type="submission" date="2024-07" db="EMBL/GenBank/DDBJ databases">
        <title>Section-level genome sequencing and comparative genomics of Aspergillus sections Usti and Cavernicolus.</title>
        <authorList>
            <consortium name="Lawrence Berkeley National Laboratory"/>
            <person name="Nybo J.L."/>
            <person name="Vesth T.C."/>
            <person name="Theobald S."/>
            <person name="Frisvad J.C."/>
            <person name="Larsen T.O."/>
            <person name="Kjaerboelling I."/>
            <person name="Rothschild-Mancinelli K."/>
            <person name="Lyhne E.K."/>
            <person name="Kogle M.E."/>
            <person name="Barry K."/>
            <person name="Clum A."/>
            <person name="Na H."/>
            <person name="Ledsgaard L."/>
            <person name="Lin J."/>
            <person name="Lipzen A."/>
            <person name="Kuo A."/>
            <person name="Riley R."/>
            <person name="Mondo S."/>
            <person name="LaButti K."/>
            <person name="Haridas S."/>
            <person name="Pangalinan J."/>
            <person name="Salamov A.A."/>
            <person name="Simmons B.A."/>
            <person name="Magnuson J.K."/>
            <person name="Chen J."/>
            <person name="Drula E."/>
            <person name="Henrissat B."/>
            <person name="Wiebenga A."/>
            <person name="Lubbers R.J."/>
            <person name="Gomes A.C."/>
            <person name="Makela M.R."/>
            <person name="Stajich J."/>
            <person name="Grigoriev I.V."/>
            <person name="Mortensen U.H."/>
            <person name="De vries R.P."/>
            <person name="Baker S.E."/>
            <person name="Andersen M.R."/>
        </authorList>
    </citation>
    <scope>NUCLEOTIDE SEQUENCE [LARGE SCALE GENOMIC DNA]</scope>
    <source>
        <strain evidence="1 2">CBS 600.67</strain>
    </source>
</reference>
<sequence>MINTARRQHRCPSCIWPRISVSLHGPKCCSRHILEVPCPFDIQLKGRIAMAGQHCSG</sequence>